<organism evidence="2 3">
    <name type="scientific">Pocillopora damicornis</name>
    <name type="common">Cauliflower coral</name>
    <name type="synonym">Millepora damicornis</name>
    <dbReference type="NCBI Taxonomy" id="46731"/>
    <lineage>
        <taxon>Eukaryota</taxon>
        <taxon>Metazoa</taxon>
        <taxon>Cnidaria</taxon>
        <taxon>Anthozoa</taxon>
        <taxon>Hexacorallia</taxon>
        <taxon>Scleractinia</taxon>
        <taxon>Astrocoeniina</taxon>
        <taxon>Pocilloporidae</taxon>
        <taxon>Pocillopora</taxon>
    </lineage>
</organism>
<dbReference type="Proteomes" id="UP000275408">
    <property type="component" value="Unassembled WGS sequence"/>
</dbReference>
<reference evidence="2 3" key="1">
    <citation type="journal article" date="2018" name="Sci. Rep.">
        <title>Comparative analysis of the Pocillopora damicornis genome highlights role of immune system in coral evolution.</title>
        <authorList>
            <person name="Cunning R."/>
            <person name="Bay R.A."/>
            <person name="Gillette P."/>
            <person name="Baker A.C."/>
            <person name="Traylor-Knowles N."/>
        </authorList>
    </citation>
    <scope>NUCLEOTIDE SEQUENCE [LARGE SCALE GENOMIC DNA]</scope>
    <source>
        <strain evidence="2">RSMAS</strain>
        <tissue evidence="2">Whole animal</tissue>
    </source>
</reference>
<evidence type="ECO:0000313" key="2">
    <source>
        <dbReference type="EMBL" id="RMX50208.1"/>
    </source>
</evidence>
<sequence length="169" mass="18968">MDNQVGDGENRIVHYSYNLTTENEQKQRPKSSGKGLFSRLTRNSAMFGSDSTLNALYQADDGMKRSRSIPNFGRNILGGNDLKESPDSPKPKNAFAFGEEMPGFSTETITQNLAKTGNSSQELRSRKCGLGDLTNRGIMSHKLRKKAVCDSSDNLHYQRQFLRVLNKRF</sequence>
<keyword evidence="3" id="KW-1185">Reference proteome</keyword>
<evidence type="ECO:0000256" key="1">
    <source>
        <dbReference type="SAM" id="MobiDB-lite"/>
    </source>
</evidence>
<feature type="region of interest" description="Disordered" evidence="1">
    <location>
        <begin position="68"/>
        <end position="95"/>
    </location>
</feature>
<evidence type="ECO:0000313" key="3">
    <source>
        <dbReference type="Proteomes" id="UP000275408"/>
    </source>
</evidence>
<dbReference type="AlphaFoldDB" id="A0A3M6U9R2"/>
<dbReference type="EMBL" id="RCHS01002005">
    <property type="protein sequence ID" value="RMX50208.1"/>
    <property type="molecule type" value="Genomic_DNA"/>
</dbReference>
<gene>
    <name evidence="2" type="ORF">pdam_00004817</name>
</gene>
<protein>
    <submittedName>
        <fullName evidence="2">Uncharacterized protein</fullName>
    </submittedName>
</protein>
<feature type="compositionally biased region" description="Basic and acidic residues" evidence="1">
    <location>
        <begin position="81"/>
        <end position="90"/>
    </location>
</feature>
<accession>A0A3M6U9R2</accession>
<dbReference type="OrthoDB" id="5990585at2759"/>
<proteinExistence type="predicted"/>
<name>A0A3M6U9R2_POCDA</name>
<comment type="caution">
    <text evidence="2">The sequence shown here is derived from an EMBL/GenBank/DDBJ whole genome shotgun (WGS) entry which is preliminary data.</text>
</comment>